<dbReference type="OrthoDB" id="5153349at2759"/>
<evidence type="ECO:0000313" key="2">
    <source>
        <dbReference type="Proteomes" id="UP000054481"/>
    </source>
</evidence>
<evidence type="ECO:0000313" key="1">
    <source>
        <dbReference type="EMBL" id="KJZ72465.1"/>
    </source>
</evidence>
<organism evidence="1 2">
    <name type="scientific">Hirsutella minnesotensis 3608</name>
    <dbReference type="NCBI Taxonomy" id="1043627"/>
    <lineage>
        <taxon>Eukaryota</taxon>
        <taxon>Fungi</taxon>
        <taxon>Dikarya</taxon>
        <taxon>Ascomycota</taxon>
        <taxon>Pezizomycotina</taxon>
        <taxon>Sordariomycetes</taxon>
        <taxon>Hypocreomycetidae</taxon>
        <taxon>Hypocreales</taxon>
        <taxon>Ophiocordycipitaceae</taxon>
        <taxon>Hirsutella</taxon>
    </lineage>
</organism>
<reference evidence="1 2" key="1">
    <citation type="journal article" date="2014" name="Genome Biol. Evol.">
        <title>Comparative genomics and transcriptomics analyses reveal divergent lifestyle features of nematode endoparasitic fungus Hirsutella minnesotensis.</title>
        <authorList>
            <person name="Lai Y."/>
            <person name="Liu K."/>
            <person name="Zhang X."/>
            <person name="Zhang X."/>
            <person name="Li K."/>
            <person name="Wang N."/>
            <person name="Shu C."/>
            <person name="Wu Y."/>
            <person name="Wang C."/>
            <person name="Bushley K.E."/>
            <person name="Xiang M."/>
            <person name="Liu X."/>
        </authorList>
    </citation>
    <scope>NUCLEOTIDE SEQUENCE [LARGE SCALE GENOMIC DNA]</scope>
    <source>
        <strain evidence="1 2">3608</strain>
    </source>
</reference>
<sequence length="419" mass="46134">MEPVSKICEDPTWRLSIASLASSMSAEGPDESSILPGRGANTLLEGISWNLALGLMVRPKPGLSRSADVRNPLVGMGSQSYASRSSKLTSEGTIRALLSQDPDLPVKFPHRDQHLIRGLDAEALARVIFPKPSWLTDTLEYRPLLRTADADDDFFSQAFFSLNISLYNTPIVASEWREQYFLMHGRVHPYVLVWDLDPGPRRGPVEGPVDYCAPALIIRDLGFQAIGQRSTSADRSFPAMSPVASFSGPVVGSGRSLLRRELVAGLGDDQLKCCGFVQLSTYIVPGNPAETPFGGFHPFQVFVMFPIHANPWTSLCAKMIESRQSRFQSHTLFVCTGKVVAFLDHRVMAHPPELDRDLVFIVVPDTWTFYDKPSLDAVLAPSSPTEPSKPPSKPTARAHISLRLIPLQYPPLPPADLYS</sequence>
<dbReference type="AlphaFoldDB" id="A0A0F7ZMR6"/>
<protein>
    <submittedName>
        <fullName evidence="1">Uncharacterized protein</fullName>
    </submittedName>
</protein>
<dbReference type="EMBL" id="KQ030546">
    <property type="protein sequence ID" value="KJZ72465.1"/>
    <property type="molecule type" value="Genomic_DNA"/>
</dbReference>
<gene>
    <name evidence="1" type="ORF">HIM_08134</name>
</gene>
<keyword evidence="2" id="KW-1185">Reference proteome</keyword>
<accession>A0A0F7ZMR6</accession>
<dbReference type="Proteomes" id="UP000054481">
    <property type="component" value="Unassembled WGS sequence"/>
</dbReference>
<proteinExistence type="predicted"/>
<name>A0A0F7ZMR6_9HYPO</name>